<dbReference type="InterPro" id="IPR036188">
    <property type="entry name" value="FAD/NAD-bd_sf"/>
</dbReference>
<dbReference type="PANTHER" id="PTHR11985:SF35">
    <property type="entry name" value="ANAEROBIC GLYCEROL-3-PHOSPHATE DEHYDROGENASE SUBUNIT A"/>
    <property type="match status" value="1"/>
</dbReference>
<keyword evidence="9" id="KW-1185">Reference proteome</keyword>
<dbReference type="GO" id="GO:0009331">
    <property type="term" value="C:glycerol-3-phosphate dehydrogenase (FAD) complex"/>
    <property type="evidence" value="ECO:0007669"/>
    <property type="project" value="UniProtKB-UniRule"/>
</dbReference>
<dbReference type="Gene3D" id="3.50.50.60">
    <property type="entry name" value="FAD/NAD(P)-binding domain"/>
    <property type="match status" value="1"/>
</dbReference>
<keyword evidence="3 6" id="KW-0285">Flavoprotein</keyword>
<dbReference type="Gene3D" id="3.30.9.10">
    <property type="entry name" value="D-Amino Acid Oxidase, subunit A, domain 2"/>
    <property type="match status" value="1"/>
</dbReference>
<evidence type="ECO:0000313" key="9">
    <source>
        <dbReference type="Proteomes" id="UP000005835"/>
    </source>
</evidence>
<evidence type="ECO:0000256" key="6">
    <source>
        <dbReference type="RuleBase" id="RU361217"/>
    </source>
</evidence>
<comment type="cofactor">
    <cofactor evidence="1 6">
        <name>FAD</name>
        <dbReference type="ChEBI" id="CHEBI:57692"/>
    </cofactor>
</comment>
<comment type="similarity">
    <text evidence="2 6">Belongs to the FAD-dependent glycerol-3-phosphate dehydrogenase family.</text>
</comment>
<comment type="catalytic activity">
    <reaction evidence="6">
        <text>a quinone + sn-glycerol 3-phosphate = dihydroxyacetone phosphate + a quinol</text>
        <dbReference type="Rhea" id="RHEA:18977"/>
        <dbReference type="ChEBI" id="CHEBI:24646"/>
        <dbReference type="ChEBI" id="CHEBI:57597"/>
        <dbReference type="ChEBI" id="CHEBI:57642"/>
        <dbReference type="ChEBI" id="CHEBI:132124"/>
        <dbReference type="EC" id="1.1.5.3"/>
    </reaction>
</comment>
<name>K1JG53_9BURK</name>
<dbReference type="STRING" id="742823.HMPREF9465_01632"/>
<keyword evidence="5 6" id="KW-0560">Oxidoreductase</keyword>
<dbReference type="InterPro" id="IPR038299">
    <property type="entry name" value="DAO_C_sf"/>
</dbReference>
<evidence type="ECO:0000259" key="7">
    <source>
        <dbReference type="Pfam" id="PF01266"/>
    </source>
</evidence>
<evidence type="ECO:0000256" key="2">
    <source>
        <dbReference type="ARBA" id="ARBA00007330"/>
    </source>
</evidence>
<dbReference type="PRINTS" id="PR01001">
    <property type="entry name" value="FADG3PDH"/>
</dbReference>
<dbReference type="EMBL" id="ADMG01000037">
    <property type="protein sequence ID" value="EKB30585.1"/>
    <property type="molecule type" value="Genomic_DNA"/>
</dbReference>
<evidence type="ECO:0000256" key="1">
    <source>
        <dbReference type="ARBA" id="ARBA00001974"/>
    </source>
</evidence>
<sequence length="558" mass="61264">MAEVKTTCREELLAKLREDPVWDVVVIGGGATGAGIAVDAASRGLKTVVLEAQDFSSGTSSRSTKLIHGGVRYMKNPRDWGLVREALKERRILIKNAPHLVHSKPFILPCYKKGEREFYTIGLGIYSAMTYGGYNIGHTSSLSREDTLMRLPGVKPEGLMGGVQFFDGQFDDARLDVALIRTAYEHGAVPLNYMPVVGVTREGGMIRSVTAKDKETGEEFVIRTKMVFNAAGAWVDPIRRMVDPDASTLVRVSRGSHILLDKSFMPGDTGMLIPKTRDGRVLFAIPWHGMLLVGTTDVEQKEADFDPKVSDAEIDFMIETASGYLEKPITRADVKASFAGLRPLFNPQATGSAGSTAKVSREHAVIPEFGNMITVTGGKWTAYRKMAEHAMLVATLRHLIPPRLCVTKDLPIFCDPNWDHAALEIEAEAGDAADEKVVQFALYARDHEFARTPEDVLFRRLRLGQMNEARTNALLPKIAAAFGLPVEECCCADEACTCEEGKCECEKAECECKAEVCEAEVCECKAEEKAEAASVEAEKVIDVEVVEEKPAEEAEQKK</sequence>
<dbReference type="InterPro" id="IPR006076">
    <property type="entry name" value="FAD-dep_OxRdtase"/>
</dbReference>
<evidence type="ECO:0000256" key="3">
    <source>
        <dbReference type="ARBA" id="ARBA00022630"/>
    </source>
</evidence>
<dbReference type="Proteomes" id="UP000005835">
    <property type="component" value="Unassembled WGS sequence"/>
</dbReference>
<dbReference type="AlphaFoldDB" id="K1JG53"/>
<dbReference type="PROSITE" id="PS00977">
    <property type="entry name" value="FAD_G3PDH_1"/>
    <property type="match status" value="1"/>
</dbReference>
<accession>K1JG53</accession>
<comment type="caution">
    <text evidence="8">The sequence shown here is derived from an EMBL/GenBank/DDBJ whole genome shotgun (WGS) entry which is preliminary data.</text>
</comment>
<dbReference type="PANTHER" id="PTHR11985">
    <property type="entry name" value="GLYCEROL-3-PHOSPHATE DEHYDROGENASE"/>
    <property type="match status" value="1"/>
</dbReference>
<dbReference type="SUPFAM" id="SSF51905">
    <property type="entry name" value="FAD/NAD(P)-binding domain"/>
    <property type="match status" value="1"/>
</dbReference>
<evidence type="ECO:0000256" key="4">
    <source>
        <dbReference type="ARBA" id="ARBA00022827"/>
    </source>
</evidence>
<protein>
    <recommendedName>
        <fullName evidence="6">Glycerol-3-phosphate dehydrogenase</fullName>
        <ecNumber evidence="6">1.1.5.3</ecNumber>
    </recommendedName>
</protein>
<dbReference type="HOGENOM" id="CLU_015740_5_2_4"/>
<dbReference type="EC" id="1.1.5.3" evidence="6"/>
<dbReference type="RefSeq" id="WP_005435910.1">
    <property type="nucleotide sequence ID" value="NZ_JH815518.1"/>
</dbReference>
<gene>
    <name evidence="8" type="ORF">HMPREF9465_01632</name>
</gene>
<proteinExistence type="inferred from homology"/>
<evidence type="ECO:0000256" key="5">
    <source>
        <dbReference type="ARBA" id="ARBA00023002"/>
    </source>
</evidence>
<evidence type="ECO:0000313" key="8">
    <source>
        <dbReference type="EMBL" id="EKB30585.1"/>
    </source>
</evidence>
<dbReference type="PATRIC" id="fig|742823.3.peg.1624"/>
<keyword evidence="4" id="KW-0274">FAD</keyword>
<dbReference type="Gene3D" id="1.10.8.870">
    <property type="entry name" value="Alpha-glycerophosphate oxidase, cap domain"/>
    <property type="match status" value="1"/>
</dbReference>
<organism evidence="8 9">
    <name type="scientific">Sutterella wadsworthensis 2_1_59BFAA</name>
    <dbReference type="NCBI Taxonomy" id="742823"/>
    <lineage>
        <taxon>Bacteria</taxon>
        <taxon>Pseudomonadati</taxon>
        <taxon>Pseudomonadota</taxon>
        <taxon>Betaproteobacteria</taxon>
        <taxon>Burkholderiales</taxon>
        <taxon>Sutterellaceae</taxon>
        <taxon>Sutterella</taxon>
    </lineage>
</organism>
<dbReference type="GO" id="GO:0046168">
    <property type="term" value="P:glycerol-3-phosphate catabolic process"/>
    <property type="evidence" value="ECO:0007669"/>
    <property type="project" value="TreeGrafter"/>
</dbReference>
<reference evidence="8 9" key="1">
    <citation type="submission" date="2012-05" db="EMBL/GenBank/DDBJ databases">
        <title>The Genome Sequence of Sutterella wadsworthensis 2_1_59BFAA.</title>
        <authorList>
            <consortium name="The Broad Institute Genome Sequencing Platform"/>
            <person name="Earl A."/>
            <person name="Ward D."/>
            <person name="Feldgarden M."/>
            <person name="Gevers D."/>
            <person name="Daigneault M."/>
            <person name="Strauss J."/>
            <person name="Allen-Vercoe E."/>
            <person name="Walker B."/>
            <person name="Young S.K."/>
            <person name="Zeng Q."/>
            <person name="Gargeya S."/>
            <person name="Fitzgerald M."/>
            <person name="Haas B."/>
            <person name="Abouelleil A."/>
            <person name="Alvarado L."/>
            <person name="Arachchi H.M."/>
            <person name="Berlin A.M."/>
            <person name="Chapman S.B."/>
            <person name="Goldberg J."/>
            <person name="Griggs A."/>
            <person name="Gujja S."/>
            <person name="Hansen M."/>
            <person name="Howarth C."/>
            <person name="Imamovic A."/>
            <person name="Larimer J."/>
            <person name="McCowen C."/>
            <person name="Montmayeur A."/>
            <person name="Murphy C."/>
            <person name="Neiman D."/>
            <person name="Pearson M."/>
            <person name="Priest M."/>
            <person name="Roberts A."/>
            <person name="Saif S."/>
            <person name="Shea T."/>
            <person name="Sisk P."/>
            <person name="Sykes S."/>
            <person name="Wortman J."/>
            <person name="Nusbaum C."/>
            <person name="Birren B."/>
        </authorList>
    </citation>
    <scope>NUCLEOTIDE SEQUENCE [LARGE SCALE GENOMIC DNA]</scope>
    <source>
        <strain evidence="8 9">2_1_59BFAA</strain>
    </source>
</reference>
<dbReference type="GO" id="GO:0004368">
    <property type="term" value="F:glycerol-3-phosphate dehydrogenase (quinone) activity"/>
    <property type="evidence" value="ECO:0007669"/>
    <property type="project" value="UniProtKB-EC"/>
</dbReference>
<feature type="domain" description="FAD dependent oxidoreductase" evidence="7">
    <location>
        <begin position="23"/>
        <end position="357"/>
    </location>
</feature>
<dbReference type="Pfam" id="PF01266">
    <property type="entry name" value="DAO"/>
    <property type="match status" value="1"/>
</dbReference>
<dbReference type="eggNOG" id="COG0578">
    <property type="taxonomic scope" value="Bacteria"/>
</dbReference>
<dbReference type="InterPro" id="IPR000447">
    <property type="entry name" value="G3P_DH_FAD-dep"/>
</dbReference>